<feature type="transmembrane region" description="Helical" evidence="15">
    <location>
        <begin position="486"/>
        <end position="504"/>
    </location>
</feature>
<evidence type="ECO:0000256" key="13">
    <source>
        <dbReference type="ARBA" id="ARBA00046453"/>
    </source>
</evidence>
<keyword evidence="18" id="KW-1185">Reference proteome</keyword>
<dbReference type="GO" id="GO:0005509">
    <property type="term" value="F:calcium ion binding"/>
    <property type="evidence" value="ECO:0007669"/>
    <property type="project" value="InterPro"/>
</dbReference>
<dbReference type="AlphaFoldDB" id="A0AAV9RFM1"/>
<comment type="subunit">
    <text evidence="13">Interacts with ITGAL, ITGAM and ITGB2. Interacts with thrombin/F2; this interaction switches the specificity of thrombin from a procoagulant to an anticoagulant and antifibrinolytic protease. Interacts with ANGP1 and ANGP2; these interactions significantly inhibit the generation of activated PC and TAFIa/CPB2 by the thrombin/thrombomodulin complex. Interacts with PF4; this interaction enhances generation of activated protein C. Interacts with HMGB1; this interaction inhibits HMGB1 inflammatory activity.</text>
</comment>
<keyword evidence="8" id="KW-0325">Glycoprotein</keyword>
<dbReference type="InterPro" id="IPR049883">
    <property type="entry name" value="NOTCH1_EGF-like"/>
</dbReference>
<dbReference type="Pfam" id="PF09064">
    <property type="entry name" value="EGF_Tme5"/>
    <property type="match status" value="1"/>
</dbReference>
<evidence type="ECO:0000256" key="5">
    <source>
        <dbReference type="ARBA" id="ARBA00022729"/>
    </source>
</evidence>
<dbReference type="InterPro" id="IPR001881">
    <property type="entry name" value="EGF-like_Ca-bd_dom"/>
</dbReference>
<name>A0AAV9RFM1_9TELE</name>
<dbReference type="Pfam" id="PF07645">
    <property type="entry name" value="EGF_CA"/>
    <property type="match status" value="2"/>
</dbReference>
<evidence type="ECO:0000256" key="1">
    <source>
        <dbReference type="ARBA" id="ARBA00004479"/>
    </source>
</evidence>
<evidence type="ECO:0000256" key="6">
    <source>
        <dbReference type="ARBA" id="ARBA00022734"/>
    </source>
</evidence>
<dbReference type="InterPro" id="IPR009030">
    <property type="entry name" value="Growth_fac_rcpt_cys_sf"/>
</dbReference>
<evidence type="ECO:0000313" key="18">
    <source>
        <dbReference type="Proteomes" id="UP001311232"/>
    </source>
</evidence>
<keyword evidence="11 14" id="KW-1015">Disulfide bond</keyword>
<evidence type="ECO:0000256" key="9">
    <source>
        <dbReference type="ARBA" id="ARBA00022989"/>
    </source>
</evidence>
<dbReference type="SMART" id="SM00181">
    <property type="entry name" value="EGF"/>
    <property type="match status" value="5"/>
</dbReference>
<dbReference type="PROSITE" id="PS00010">
    <property type="entry name" value="ASX_HYDROXYL"/>
    <property type="match status" value="2"/>
</dbReference>
<dbReference type="GO" id="GO:0030246">
    <property type="term" value="F:carbohydrate binding"/>
    <property type="evidence" value="ECO:0007669"/>
    <property type="project" value="UniProtKB-KW"/>
</dbReference>
<evidence type="ECO:0000313" key="17">
    <source>
        <dbReference type="EMBL" id="KAK5607742.1"/>
    </source>
</evidence>
<keyword evidence="4 15" id="KW-0812">Transmembrane</keyword>
<keyword evidence="6" id="KW-0430">Lectin</keyword>
<dbReference type="PANTHER" id="PTHR14789">
    <property type="entry name" value="CHONDROLECTIN VARIANT CHODLFDELTAE"/>
    <property type="match status" value="1"/>
</dbReference>
<dbReference type="GO" id="GO:0004888">
    <property type="term" value="F:transmembrane signaling receptor activity"/>
    <property type="evidence" value="ECO:0007669"/>
    <property type="project" value="InterPro"/>
</dbReference>
<accession>A0AAV9RFM1</accession>
<evidence type="ECO:0000256" key="10">
    <source>
        <dbReference type="ARBA" id="ARBA00023136"/>
    </source>
</evidence>
<comment type="caution">
    <text evidence="17">The sequence shown here is derived from an EMBL/GenBank/DDBJ whole genome shotgun (WGS) entry which is preliminary data.</text>
</comment>
<proteinExistence type="predicted"/>
<dbReference type="InterPro" id="IPR051505">
    <property type="entry name" value="C-type_lectin_domain"/>
</dbReference>
<feature type="domain" description="EGF-like" evidence="16">
    <location>
        <begin position="407"/>
        <end position="445"/>
    </location>
</feature>
<gene>
    <name evidence="17" type="ORF">CRENBAI_012689</name>
</gene>
<dbReference type="Gene3D" id="2.10.25.10">
    <property type="entry name" value="Laminin"/>
    <property type="match status" value="6"/>
</dbReference>
<dbReference type="EMBL" id="JAHHUM010001973">
    <property type="protein sequence ID" value="KAK5607742.1"/>
    <property type="molecule type" value="Genomic_DNA"/>
</dbReference>
<dbReference type="InterPro" id="IPR000742">
    <property type="entry name" value="EGF"/>
</dbReference>
<feature type="disulfide bond" evidence="14">
    <location>
        <begin position="411"/>
        <end position="421"/>
    </location>
</feature>
<dbReference type="SUPFAM" id="SSF57196">
    <property type="entry name" value="EGF/Laminin"/>
    <property type="match status" value="2"/>
</dbReference>
<evidence type="ECO:0000256" key="12">
    <source>
        <dbReference type="ARBA" id="ARBA00045242"/>
    </source>
</evidence>
<evidence type="ECO:0000256" key="15">
    <source>
        <dbReference type="SAM" id="Phobius"/>
    </source>
</evidence>
<dbReference type="CDD" id="cd00054">
    <property type="entry name" value="EGF_CA"/>
    <property type="match status" value="1"/>
</dbReference>
<keyword evidence="8" id="KW-0654">Proteoglycan</keyword>
<dbReference type="SMART" id="SM00179">
    <property type="entry name" value="EGF_CA"/>
    <property type="match status" value="3"/>
</dbReference>
<dbReference type="PROSITE" id="PS50026">
    <property type="entry name" value="EGF_3"/>
    <property type="match status" value="1"/>
</dbReference>
<evidence type="ECO:0000256" key="8">
    <source>
        <dbReference type="ARBA" id="ARBA00022974"/>
    </source>
</evidence>
<comment type="subcellular location">
    <subcellularLocation>
        <location evidence="1">Membrane</location>
        <topology evidence="1">Single-pass type I membrane protein</topology>
    </subcellularLocation>
</comment>
<dbReference type="InterPro" id="IPR018097">
    <property type="entry name" value="EGF_Ca-bd_CS"/>
</dbReference>
<sequence length="553" mass="61561">MGVEQSDHGSTLSARTELPSLLAWSFTEQTLRGMYKWEQCMNLTTLALFFCGLFLQEAAATQSARCSGGLCCFQRSVDFKAAEKACKESDGQLIQSSSTDQMTALKRLLIEFRGRFWLHSGPNCTAVSVGRGRRVDLLSEPCRNTMDGFLCLYNSSSVCSAVQSSGGTLVTYSTPAGFDVLESETFPPGTLALVGRPGALYPDSKQICFSNWFQAPWNCEVLQGGCDHNCTKTANTCVCPTGHLLHHNNFSCMEPTPTSSPSEIQWCRSGYKLGKDGKSCEDVNECADELDPCTAEGEKCINMDGRYDCMCADDFEEEDGACVNMSICSLCEHMDCQKISGVYQCVCREGFRVSPKDPTKCEHYCNQRECPAICDHNLELEKRDMQQCYCPKGYILDIRERTATCYDINECEAQEFCDHKCENLFGGFRCVCRKGYKLQGKEKCVRLQETEDMEEDASGSPPLTPAITPISLKPAALPSYIKTGSVLGITVFLVLCAALLVCVVKISMKRCRSLNLNSLKHPDIDIFYLQQITTETYKRLSFDKQFKNDSQRV</sequence>
<keyword evidence="5" id="KW-0732">Signal</keyword>
<dbReference type="GO" id="GO:0016020">
    <property type="term" value="C:membrane"/>
    <property type="evidence" value="ECO:0007669"/>
    <property type="project" value="UniProtKB-SubCell"/>
</dbReference>
<evidence type="ECO:0000256" key="2">
    <source>
        <dbReference type="ARBA" id="ARBA00019822"/>
    </source>
</evidence>
<dbReference type="InterPro" id="IPR000152">
    <property type="entry name" value="EGF-type_Asp/Asn_hydroxyl_site"/>
</dbReference>
<evidence type="ECO:0000256" key="14">
    <source>
        <dbReference type="PROSITE-ProRule" id="PRU00076"/>
    </source>
</evidence>
<evidence type="ECO:0000256" key="4">
    <source>
        <dbReference type="ARBA" id="ARBA00022692"/>
    </source>
</evidence>
<comment type="function">
    <text evidence="12">Endothelial cell receptor that plays a critical role in regulating several physiological processes including hemostasis, coagulation, fibrinolysis, inflammation, and angiogenesis. Acts as a cofactor for thrombin activation of protein C/PROC on the surface of vascular endothelial cells leading to initiation of the activated protein C anticoagulant pathway. Also accelerates the activation of the plasma carboxypeptidase B2/CPB2, which catalyzes removal of C-terminal basic amino acids from its substrates including kinins or anaphylatoxins leading to fibrinolysis inhibition. Plays critical protective roles in changing the cleavage specificity of protease-activated receptor 1/PAR1, inhibiting endothelial cell permeability and inflammation. Suppresses inflammation distinctly from its anticoagulant cofactor activity by sequestering HMGB1 thereby preventing it from engaging cellular receptors such as RAGE and contributing to the inflammatory response.</text>
</comment>
<reference evidence="17 18" key="1">
    <citation type="submission" date="2021-06" db="EMBL/GenBank/DDBJ databases">
        <authorList>
            <person name="Palmer J.M."/>
        </authorList>
    </citation>
    <scope>NUCLEOTIDE SEQUENCE [LARGE SCALE GENOMIC DNA]</scope>
    <source>
        <strain evidence="17 18">MEX-2019</strain>
        <tissue evidence="17">Muscle</tissue>
    </source>
</reference>
<protein>
    <recommendedName>
        <fullName evidence="2">Thrombomodulin</fullName>
    </recommendedName>
</protein>
<evidence type="ECO:0000259" key="16">
    <source>
        <dbReference type="PROSITE" id="PS50026"/>
    </source>
</evidence>
<dbReference type="PROSITE" id="PS01186">
    <property type="entry name" value="EGF_2"/>
    <property type="match status" value="1"/>
</dbReference>
<dbReference type="SUPFAM" id="SSF57184">
    <property type="entry name" value="Growth factor receptor domain"/>
    <property type="match status" value="1"/>
</dbReference>
<comment type="caution">
    <text evidence="14">Lacks conserved residue(s) required for the propagation of feature annotation.</text>
</comment>
<dbReference type="PROSITE" id="PS01187">
    <property type="entry name" value="EGF_CA"/>
    <property type="match status" value="1"/>
</dbReference>
<organism evidence="17 18">
    <name type="scientific">Crenichthys baileyi</name>
    <name type="common">White River springfish</name>
    <dbReference type="NCBI Taxonomy" id="28760"/>
    <lineage>
        <taxon>Eukaryota</taxon>
        <taxon>Metazoa</taxon>
        <taxon>Chordata</taxon>
        <taxon>Craniata</taxon>
        <taxon>Vertebrata</taxon>
        <taxon>Euteleostomi</taxon>
        <taxon>Actinopterygii</taxon>
        <taxon>Neopterygii</taxon>
        <taxon>Teleostei</taxon>
        <taxon>Neoteleostei</taxon>
        <taxon>Acanthomorphata</taxon>
        <taxon>Ovalentaria</taxon>
        <taxon>Atherinomorphae</taxon>
        <taxon>Cyprinodontiformes</taxon>
        <taxon>Goodeidae</taxon>
        <taxon>Crenichthys</taxon>
    </lineage>
</organism>
<evidence type="ECO:0000256" key="3">
    <source>
        <dbReference type="ARBA" id="ARBA00022536"/>
    </source>
</evidence>
<evidence type="ECO:0000256" key="11">
    <source>
        <dbReference type="ARBA" id="ARBA00023157"/>
    </source>
</evidence>
<evidence type="ECO:0000256" key="7">
    <source>
        <dbReference type="ARBA" id="ARBA00022737"/>
    </source>
</evidence>
<keyword evidence="10 15" id="KW-0472">Membrane</keyword>
<dbReference type="InterPro" id="IPR015149">
    <property type="entry name" value="Tme5_EGF-like"/>
</dbReference>
<keyword evidence="7" id="KW-0677">Repeat</keyword>
<keyword evidence="3 14" id="KW-0245">EGF-like domain</keyword>
<keyword evidence="9 15" id="KW-1133">Transmembrane helix</keyword>
<dbReference type="Proteomes" id="UP001311232">
    <property type="component" value="Unassembled WGS sequence"/>
</dbReference>